<evidence type="ECO:0000313" key="3">
    <source>
        <dbReference type="Proteomes" id="UP001175227"/>
    </source>
</evidence>
<feature type="transmembrane region" description="Helical" evidence="1">
    <location>
        <begin position="182"/>
        <end position="203"/>
    </location>
</feature>
<feature type="transmembrane region" description="Helical" evidence="1">
    <location>
        <begin position="97"/>
        <end position="127"/>
    </location>
</feature>
<reference evidence="2" key="1">
    <citation type="submission" date="2023-06" db="EMBL/GenBank/DDBJ databases">
        <authorList>
            <consortium name="Lawrence Berkeley National Laboratory"/>
            <person name="Ahrendt S."/>
            <person name="Sahu N."/>
            <person name="Indic B."/>
            <person name="Wong-Bajracharya J."/>
            <person name="Merenyi Z."/>
            <person name="Ke H.-M."/>
            <person name="Monk M."/>
            <person name="Kocsube S."/>
            <person name="Drula E."/>
            <person name="Lipzen A."/>
            <person name="Balint B."/>
            <person name="Henrissat B."/>
            <person name="Andreopoulos B."/>
            <person name="Martin F.M."/>
            <person name="Harder C.B."/>
            <person name="Rigling D."/>
            <person name="Ford K.L."/>
            <person name="Foster G.D."/>
            <person name="Pangilinan J."/>
            <person name="Papanicolaou A."/>
            <person name="Barry K."/>
            <person name="LaButti K."/>
            <person name="Viragh M."/>
            <person name="Koriabine M."/>
            <person name="Yan M."/>
            <person name="Riley R."/>
            <person name="Champramary S."/>
            <person name="Plett K.L."/>
            <person name="Tsai I.J."/>
            <person name="Slot J."/>
            <person name="Sipos G."/>
            <person name="Plett J."/>
            <person name="Nagy L.G."/>
            <person name="Grigoriev I.V."/>
        </authorList>
    </citation>
    <scope>NUCLEOTIDE SEQUENCE</scope>
    <source>
        <strain evidence="2">ICMP 16352</strain>
    </source>
</reference>
<keyword evidence="1" id="KW-0812">Transmembrane</keyword>
<feature type="transmembrane region" description="Helical" evidence="1">
    <location>
        <begin position="215"/>
        <end position="238"/>
    </location>
</feature>
<feature type="transmembrane region" description="Helical" evidence="1">
    <location>
        <begin position="139"/>
        <end position="162"/>
    </location>
</feature>
<feature type="transmembrane region" description="Helical" evidence="1">
    <location>
        <begin position="27"/>
        <end position="47"/>
    </location>
</feature>
<evidence type="ECO:0000313" key="2">
    <source>
        <dbReference type="EMBL" id="KAK0472626.1"/>
    </source>
</evidence>
<keyword evidence="3" id="KW-1185">Reference proteome</keyword>
<gene>
    <name evidence="2" type="ORF">IW261DRAFT_1661295</name>
</gene>
<accession>A0AA39NVQ2</accession>
<evidence type="ECO:0000256" key="1">
    <source>
        <dbReference type="SAM" id="Phobius"/>
    </source>
</evidence>
<organism evidence="2 3">
    <name type="scientific">Armillaria novae-zelandiae</name>
    <dbReference type="NCBI Taxonomy" id="153914"/>
    <lineage>
        <taxon>Eukaryota</taxon>
        <taxon>Fungi</taxon>
        <taxon>Dikarya</taxon>
        <taxon>Basidiomycota</taxon>
        <taxon>Agaricomycotina</taxon>
        <taxon>Agaricomycetes</taxon>
        <taxon>Agaricomycetidae</taxon>
        <taxon>Agaricales</taxon>
        <taxon>Marasmiineae</taxon>
        <taxon>Physalacriaceae</taxon>
        <taxon>Armillaria</taxon>
    </lineage>
</organism>
<comment type="caution">
    <text evidence="2">The sequence shown here is derived from an EMBL/GenBank/DDBJ whole genome shotgun (WGS) entry which is preliminary data.</text>
</comment>
<keyword evidence="1" id="KW-1133">Transmembrane helix</keyword>
<keyword evidence="1" id="KW-0472">Membrane</keyword>
<dbReference type="AlphaFoldDB" id="A0AA39NVQ2"/>
<feature type="transmembrane region" description="Helical" evidence="1">
    <location>
        <begin position="59"/>
        <end position="77"/>
    </location>
</feature>
<dbReference type="EMBL" id="JAUEPR010000039">
    <property type="protein sequence ID" value="KAK0472626.1"/>
    <property type="molecule type" value="Genomic_DNA"/>
</dbReference>
<name>A0AA39NVQ2_9AGAR</name>
<feature type="transmembrane region" description="Helical" evidence="1">
    <location>
        <begin position="250"/>
        <end position="268"/>
    </location>
</feature>
<protein>
    <submittedName>
        <fullName evidence="2">Uncharacterized protein</fullName>
    </submittedName>
</protein>
<dbReference type="Proteomes" id="UP001175227">
    <property type="component" value="Unassembled WGS sequence"/>
</dbReference>
<sequence>MQPSPSNLSPEDRTAIFQTLDLNLNHLILQAFLHGLYSGIVTVALWVIYSSPKRLRSTFLCTIIITLYILSTITFGINWSSERRGFIDHSNNYHSIFITLVSAGMGDLISSVAGGISTLLVDIAIIWRCWILWERQWKVIFVPIICTIGSTIMKTMQIFSMIDKATNDISAQFAPNVNLSLIYVVLILVTTFLCTFFIVYRVARHTQGMSRFHKVMKMFIESSAMYSTSLIIYLALVVQNSESGFYADVISAYIRAIAPTLLAGRLSAHANARARREKIVATWEDNPPLVGSFREDASDNC</sequence>
<proteinExistence type="predicted"/>